<evidence type="ECO:0000313" key="2">
    <source>
        <dbReference type="EMBL" id="HJH42289.1"/>
    </source>
</evidence>
<protein>
    <submittedName>
        <fullName evidence="3">Uncharacterized protein</fullName>
    </submittedName>
</protein>
<dbReference type="EMBL" id="PPEL01000006">
    <property type="protein sequence ID" value="PNV66189.1"/>
    <property type="molecule type" value="Genomic_DNA"/>
</dbReference>
<keyword evidence="4" id="KW-1185">Reference proteome</keyword>
<dbReference type="RefSeq" id="WP_103262572.1">
    <property type="nucleotide sequence ID" value="NZ_PPEL01000006.1"/>
</dbReference>
<dbReference type="AlphaFoldDB" id="A0A2K2U7E7"/>
<name>A0A2K2U7E7_9ACTN</name>
<reference evidence="2" key="2">
    <citation type="journal article" date="2021" name="PeerJ">
        <title>Extensive microbial diversity within the chicken gut microbiome revealed by metagenomics and culture.</title>
        <authorList>
            <person name="Gilroy R."/>
            <person name="Ravi A."/>
            <person name="Getino M."/>
            <person name="Pursley I."/>
            <person name="Horton D.L."/>
            <person name="Alikhan N.F."/>
            <person name="Baker D."/>
            <person name="Gharbi K."/>
            <person name="Hall N."/>
            <person name="Watson M."/>
            <person name="Adriaenssens E.M."/>
            <person name="Foster-Nyarko E."/>
            <person name="Jarju S."/>
            <person name="Secka A."/>
            <person name="Antonio M."/>
            <person name="Oren A."/>
            <person name="Chaudhuri R.R."/>
            <person name="La Ragione R."/>
            <person name="Hildebrand F."/>
            <person name="Pallen M.J."/>
        </authorList>
    </citation>
    <scope>NUCLEOTIDE SEQUENCE</scope>
    <source>
        <strain evidence="2">USAMLcec12-2067</strain>
    </source>
</reference>
<comment type="caution">
    <text evidence="3">The sequence shown here is derived from an EMBL/GenBank/DDBJ whole genome shotgun (WGS) entry which is preliminary data.</text>
</comment>
<evidence type="ECO:0000256" key="1">
    <source>
        <dbReference type="SAM" id="MobiDB-lite"/>
    </source>
</evidence>
<dbReference type="EMBL" id="DYZL01000013">
    <property type="protein sequence ID" value="HJH42289.1"/>
    <property type="molecule type" value="Genomic_DNA"/>
</dbReference>
<accession>A0A2K2U7E7</accession>
<organism evidence="3 4">
    <name type="scientific">Rubneribacter badeniensis</name>
    <dbReference type="NCBI Taxonomy" id="2070688"/>
    <lineage>
        <taxon>Bacteria</taxon>
        <taxon>Bacillati</taxon>
        <taxon>Actinomycetota</taxon>
        <taxon>Coriobacteriia</taxon>
        <taxon>Eggerthellales</taxon>
        <taxon>Eggerthellaceae</taxon>
        <taxon>Rubneribacter</taxon>
    </lineage>
</organism>
<proteinExistence type="predicted"/>
<reference evidence="3 4" key="1">
    <citation type="journal article" date="2018" name="Int. J. Syst. Evol. Microbiol.">
        <title>Rubneribacter badeniensis gen. nov., sp. nov. and Enteroscipio rubneri gen. nov., sp. nov., new members of the Eggerthellaceae isolated from human faeces.</title>
        <authorList>
            <person name="Danylec N."/>
            <person name="Gobl A."/>
            <person name="Stoll D.A."/>
            <person name="Hetzer B."/>
            <person name="Kulling S.E."/>
            <person name="Huch M."/>
        </authorList>
    </citation>
    <scope>NUCLEOTIDE SEQUENCE [LARGE SCALE GENOMIC DNA]</scope>
    <source>
        <strain evidence="3 4">ResAG-85</strain>
    </source>
</reference>
<feature type="region of interest" description="Disordered" evidence="1">
    <location>
        <begin position="211"/>
        <end position="234"/>
    </location>
</feature>
<dbReference type="Proteomes" id="UP000236488">
    <property type="component" value="Unassembled WGS sequence"/>
</dbReference>
<gene>
    <name evidence="3" type="ORF">C2L80_02570</name>
    <name evidence="2" type="ORF">K8V16_00645</name>
</gene>
<dbReference type="Proteomes" id="UP000789325">
    <property type="component" value="Unassembled WGS sequence"/>
</dbReference>
<reference evidence="2" key="3">
    <citation type="submission" date="2021-09" db="EMBL/GenBank/DDBJ databases">
        <authorList>
            <person name="Gilroy R."/>
        </authorList>
    </citation>
    <scope>NUCLEOTIDE SEQUENCE</scope>
    <source>
        <strain evidence="2">USAMLcec12-2067</strain>
    </source>
</reference>
<feature type="compositionally biased region" description="Basic and acidic residues" evidence="1">
    <location>
        <begin position="211"/>
        <end position="228"/>
    </location>
</feature>
<evidence type="ECO:0000313" key="3">
    <source>
        <dbReference type="EMBL" id="PNV66189.1"/>
    </source>
</evidence>
<evidence type="ECO:0000313" key="4">
    <source>
        <dbReference type="Proteomes" id="UP000236488"/>
    </source>
</evidence>
<sequence>MVSAHDGAATTFDERCELLEDALTRQSLHREVLYKTLALCQERRELSAVEAAIAAFPEFAEATQSQYHLISVLVDAGGLARFLLDEAGDPIDPDAFEGLSEDEADDLVFGEAYETTEVGCALVRRHDPRARLAELMEREPHRAAVYRDLLAMCAERPRTYGEIDQVLRGSEALVREEDGRRSVMQPSVLVDRLQRAAGLVWQNAWKTTPEGKEFLERNDERGATDGSKRSGGQR</sequence>